<evidence type="ECO:0000313" key="4">
    <source>
        <dbReference type="EMBL" id="CAL0329432.1"/>
    </source>
</evidence>
<dbReference type="InterPro" id="IPR055414">
    <property type="entry name" value="LRR_R13L4/SHOC2-like"/>
</dbReference>
<proteinExistence type="predicted"/>
<accession>A0AAV1Y618</accession>
<gene>
    <name evidence="4" type="ORF">LLUT_LOCUS30492</name>
</gene>
<evidence type="ECO:0000313" key="5">
    <source>
        <dbReference type="Proteomes" id="UP001497480"/>
    </source>
</evidence>
<dbReference type="Proteomes" id="UP001497480">
    <property type="component" value="Unassembled WGS sequence"/>
</dbReference>
<evidence type="ECO:0000256" key="2">
    <source>
        <dbReference type="ARBA" id="ARBA00022737"/>
    </source>
</evidence>
<dbReference type="Pfam" id="PF23598">
    <property type="entry name" value="LRR_14"/>
    <property type="match status" value="1"/>
</dbReference>
<protein>
    <recommendedName>
        <fullName evidence="3">Disease resistance R13L4/SHOC-2-like LRR domain-containing protein</fullName>
    </recommendedName>
</protein>
<reference evidence="4 5" key="1">
    <citation type="submission" date="2024-03" db="EMBL/GenBank/DDBJ databases">
        <authorList>
            <person name="Martinez-Hernandez J."/>
        </authorList>
    </citation>
    <scope>NUCLEOTIDE SEQUENCE [LARGE SCALE GENOMIC DNA]</scope>
</reference>
<organism evidence="4 5">
    <name type="scientific">Lupinus luteus</name>
    <name type="common">European yellow lupine</name>
    <dbReference type="NCBI Taxonomy" id="3873"/>
    <lineage>
        <taxon>Eukaryota</taxon>
        <taxon>Viridiplantae</taxon>
        <taxon>Streptophyta</taxon>
        <taxon>Embryophyta</taxon>
        <taxon>Tracheophyta</taxon>
        <taxon>Spermatophyta</taxon>
        <taxon>Magnoliopsida</taxon>
        <taxon>eudicotyledons</taxon>
        <taxon>Gunneridae</taxon>
        <taxon>Pentapetalae</taxon>
        <taxon>rosids</taxon>
        <taxon>fabids</taxon>
        <taxon>Fabales</taxon>
        <taxon>Fabaceae</taxon>
        <taxon>Papilionoideae</taxon>
        <taxon>50 kb inversion clade</taxon>
        <taxon>genistoids sensu lato</taxon>
        <taxon>core genistoids</taxon>
        <taxon>Genisteae</taxon>
        <taxon>Lupinus</taxon>
    </lineage>
</organism>
<comment type="caution">
    <text evidence="4">The sequence shown here is derived from an EMBL/GenBank/DDBJ whole genome shotgun (WGS) entry which is preliminary data.</text>
</comment>
<keyword evidence="5" id="KW-1185">Reference proteome</keyword>
<feature type="domain" description="Disease resistance R13L4/SHOC-2-like LRR" evidence="3">
    <location>
        <begin position="168"/>
        <end position="250"/>
    </location>
</feature>
<keyword evidence="2" id="KW-0677">Repeat</keyword>
<dbReference type="Pfam" id="PF07725">
    <property type="entry name" value="LRR_3"/>
    <property type="match status" value="1"/>
</dbReference>
<evidence type="ECO:0000259" key="3">
    <source>
        <dbReference type="Pfam" id="PF23598"/>
    </source>
</evidence>
<dbReference type="AlphaFoldDB" id="A0AAV1Y618"/>
<dbReference type="EMBL" id="CAXHTB010000021">
    <property type="protein sequence ID" value="CAL0329432.1"/>
    <property type="molecule type" value="Genomic_DNA"/>
</dbReference>
<dbReference type="PANTHER" id="PTHR47186">
    <property type="entry name" value="LEUCINE-RICH REPEAT-CONTAINING PROTEIN 57"/>
    <property type="match status" value="1"/>
</dbReference>
<dbReference type="PANTHER" id="PTHR47186:SF3">
    <property type="entry name" value="OS09G0267800 PROTEIN"/>
    <property type="match status" value="1"/>
</dbReference>
<keyword evidence="1" id="KW-0433">Leucine-rich repeat</keyword>
<dbReference type="InterPro" id="IPR032675">
    <property type="entry name" value="LRR_dom_sf"/>
</dbReference>
<dbReference type="SUPFAM" id="SSF52058">
    <property type="entry name" value="L domain-like"/>
    <property type="match status" value="2"/>
</dbReference>
<dbReference type="Gene3D" id="3.80.10.10">
    <property type="entry name" value="Ribonuclease Inhibitor"/>
    <property type="match status" value="2"/>
</dbReference>
<evidence type="ECO:0000256" key="1">
    <source>
        <dbReference type="ARBA" id="ARBA00022614"/>
    </source>
</evidence>
<name>A0AAV1Y618_LUPLU</name>
<sequence>MLVELRMSNSKLEKLWDGVQSLGNLKTIDLYGSKELVEVPDLSMATNLDQVTLSECASLREVHSSIFSLPKLRHLYLDGCTQLESLTTHIHMISLQTLWLYNCPSLKEFSVTSEEMEELYLSGTAIHYLPSSFFRNRKMKDLYLQGCVNLKIDGNELFDDRVMGSLTYLDLDGCKQVDASNLWHILHGVPSLRTLLLSNCCNLEALPDNIGLLSSLEFLDLSGSNVETLPASIKNLSMLKRLYMDDCMKLVFVPELPPSLERLELSGTNVKSMPTNFKNLSKLKWLELDNCAELVALLELPTSMKSLSAVNSTSLELDTNFTQRLLLQHISSCSLKHCNKYATPHEYVMLPGSHIPELFRSTTQTTSITIPYLPLSALCGFLLCFILSKPNSYLQFVKSSCHIYKQDKIFCGTSLRYLNNGDLISDHIIFWYVDIKYLHKIQKGGVNDHYIMSFEFDIQDSFCKSRKEVIKGCGVLPVYAKDLELKLDGIITKDIVQFQSNAQSSNNQEPVPLTDTLLQDEKKEFIVNDSCDRLAGGSRSRPSFRRFYAAALMLLLIASLAKQ</sequence>
<dbReference type="InterPro" id="IPR011713">
    <property type="entry name" value="Leu-rich_rpt_3"/>
</dbReference>